<name>A0ABT3WIU7_9PROT</name>
<keyword evidence="2" id="KW-1185">Reference proteome</keyword>
<dbReference type="Proteomes" id="UP001165633">
    <property type="component" value="Unassembled WGS sequence"/>
</dbReference>
<proteinExistence type="predicted"/>
<dbReference type="RefSeq" id="WP_266127739.1">
    <property type="nucleotide sequence ID" value="NZ_JANIDV010000004.1"/>
</dbReference>
<sequence length="186" mass="20841">MKQRNIAALQAFQAWFLSPSGPNLLHIPLYYPTNKKEGAMAITLYRRNGYQAELCLIPQGYDCRLSLPEGMPVILTFLGGSLDCDISTLSHFPQMANSDSLPDGFLIQMGENPYKPRLEQPHPLLLQTADRYTLPLSKGEESNSSFSTPRGDGVLLFFSFYQEDTDTALSIFERLHFSRGETSSNP</sequence>
<protein>
    <submittedName>
        <fullName evidence="1">Uncharacterized protein</fullName>
    </submittedName>
</protein>
<comment type="caution">
    <text evidence="1">The sequence shown here is derived from an EMBL/GenBank/DDBJ whole genome shotgun (WGS) entry which is preliminary data.</text>
</comment>
<evidence type="ECO:0000313" key="2">
    <source>
        <dbReference type="Proteomes" id="UP001165633"/>
    </source>
</evidence>
<gene>
    <name evidence="1" type="ORF">NQF87_07250</name>
</gene>
<reference evidence="1" key="1">
    <citation type="submission" date="2022-07" db="EMBL/GenBank/DDBJ databases">
        <title>Bombella genomes.</title>
        <authorList>
            <person name="Harer L."/>
            <person name="Styblova S."/>
            <person name="Ehrmann M."/>
        </authorList>
    </citation>
    <scope>NUCLEOTIDE SEQUENCE</scope>
    <source>
        <strain evidence="1">TMW 2.2559</strain>
    </source>
</reference>
<accession>A0ABT3WIU7</accession>
<evidence type="ECO:0000313" key="1">
    <source>
        <dbReference type="EMBL" id="MCX5616766.1"/>
    </source>
</evidence>
<dbReference type="EMBL" id="JANIDV010000004">
    <property type="protein sequence ID" value="MCX5616766.1"/>
    <property type="molecule type" value="Genomic_DNA"/>
</dbReference>
<organism evidence="1 2">
    <name type="scientific">Bombella dulcis</name>
    <dbReference type="NCBI Taxonomy" id="2967339"/>
    <lineage>
        <taxon>Bacteria</taxon>
        <taxon>Pseudomonadati</taxon>
        <taxon>Pseudomonadota</taxon>
        <taxon>Alphaproteobacteria</taxon>
        <taxon>Acetobacterales</taxon>
        <taxon>Acetobacteraceae</taxon>
        <taxon>Bombella</taxon>
    </lineage>
</organism>